<dbReference type="HAMAP" id="MF_01930">
    <property type="entry name" value="PurN"/>
    <property type="match status" value="1"/>
</dbReference>
<dbReference type="eggNOG" id="COG0299">
    <property type="taxonomic scope" value="Bacteria"/>
</dbReference>
<evidence type="ECO:0000256" key="2">
    <source>
        <dbReference type="ARBA" id="ARBA00022679"/>
    </source>
</evidence>
<dbReference type="UniPathway" id="UPA00074">
    <property type="reaction ID" value="UER00126"/>
</dbReference>
<dbReference type="EMBL" id="CP008985">
    <property type="protein sequence ID" value="AIN46975.1"/>
    <property type="molecule type" value="Genomic_DNA"/>
</dbReference>
<gene>
    <name evidence="6" type="primary">purN</name>
    <name evidence="8" type="ORF">IM45_177</name>
</gene>
<dbReference type="AlphaFoldDB" id="A0A088MX91"/>
<evidence type="ECO:0000313" key="8">
    <source>
        <dbReference type="EMBL" id="AIN46975.1"/>
    </source>
</evidence>
<feature type="binding site" evidence="6">
    <location>
        <position position="107"/>
    </location>
    <ligand>
        <name>(6R)-10-formyltetrahydrofolate</name>
        <dbReference type="ChEBI" id="CHEBI:195366"/>
    </ligand>
</feature>
<comment type="catalytic activity">
    <reaction evidence="5 6">
        <text>N(1)-(5-phospho-beta-D-ribosyl)glycinamide + (6R)-10-formyltetrahydrofolate = N(2)-formyl-N(1)-(5-phospho-beta-D-ribosyl)glycinamide + (6S)-5,6,7,8-tetrahydrofolate + H(+)</text>
        <dbReference type="Rhea" id="RHEA:15053"/>
        <dbReference type="ChEBI" id="CHEBI:15378"/>
        <dbReference type="ChEBI" id="CHEBI:57453"/>
        <dbReference type="ChEBI" id="CHEBI:143788"/>
        <dbReference type="ChEBI" id="CHEBI:147286"/>
        <dbReference type="ChEBI" id="CHEBI:195366"/>
        <dbReference type="EC" id="2.1.2.2"/>
    </reaction>
</comment>
<feature type="domain" description="Formyl transferase N-terminal" evidence="7">
    <location>
        <begin position="2"/>
        <end position="182"/>
    </location>
</feature>
<dbReference type="Gene3D" id="3.40.50.170">
    <property type="entry name" value="Formyl transferase, N-terminal domain"/>
    <property type="match status" value="1"/>
</dbReference>
<dbReference type="InterPro" id="IPR036477">
    <property type="entry name" value="Formyl_transf_N_sf"/>
</dbReference>
<proteinExistence type="inferred from homology"/>
<keyword evidence="3 6" id="KW-0658">Purine biosynthesis</keyword>
<dbReference type="CDD" id="cd08645">
    <property type="entry name" value="FMT_core_GART"/>
    <property type="match status" value="1"/>
</dbReference>
<comment type="function">
    <text evidence="6">Catalyzes the transfer of a formyl group from 10-formyltetrahydrofolate to 5-phospho-ribosyl-glycinamide (GAR), producing 5-phospho-ribosyl-N-formylglycinamide (FGAR) and tetrahydrofolate.</text>
</comment>
<organism evidence="8 9">
    <name type="scientific">Candidatus Palibaumannia cicadellinicola</name>
    <dbReference type="NCBI Taxonomy" id="186490"/>
    <lineage>
        <taxon>Bacteria</taxon>
        <taxon>Pseudomonadati</taxon>
        <taxon>Pseudomonadota</taxon>
        <taxon>Gammaproteobacteria</taxon>
        <taxon>Candidatus Palibaumannia</taxon>
    </lineage>
</organism>
<evidence type="ECO:0000256" key="4">
    <source>
        <dbReference type="ARBA" id="ARBA00038440"/>
    </source>
</evidence>
<comment type="caution">
    <text evidence="6">Lacks conserved residue(s) required for the propagation of feature annotation.</text>
</comment>
<comment type="similarity">
    <text evidence="4 6">Belongs to the GART family.</text>
</comment>
<evidence type="ECO:0000259" key="7">
    <source>
        <dbReference type="Pfam" id="PF00551"/>
    </source>
</evidence>
<dbReference type="Proteomes" id="UP000067325">
    <property type="component" value="Chromosome"/>
</dbReference>
<keyword evidence="2 6" id="KW-0808">Transferase</keyword>
<evidence type="ECO:0000256" key="1">
    <source>
        <dbReference type="ARBA" id="ARBA00005054"/>
    </source>
</evidence>
<feature type="binding site" evidence="6">
    <location>
        <begin position="12"/>
        <end position="14"/>
    </location>
    <ligand>
        <name>N(1)-(5-phospho-beta-D-ribosyl)glycinamide</name>
        <dbReference type="ChEBI" id="CHEBI:143788"/>
    </ligand>
</feature>
<evidence type="ECO:0000313" key="9">
    <source>
        <dbReference type="Proteomes" id="UP000067325"/>
    </source>
</evidence>
<dbReference type="InterPro" id="IPR002376">
    <property type="entry name" value="Formyl_transf_N"/>
</dbReference>
<dbReference type="OrthoDB" id="9806170at2"/>
<dbReference type="RefSeq" id="WP_038497858.1">
    <property type="nucleotide sequence ID" value="NZ_CP008985.1"/>
</dbReference>
<dbReference type="SUPFAM" id="SSF53328">
    <property type="entry name" value="Formyltransferase"/>
    <property type="match status" value="1"/>
</dbReference>
<dbReference type="InterPro" id="IPR004607">
    <property type="entry name" value="GART"/>
</dbReference>
<evidence type="ECO:0000256" key="3">
    <source>
        <dbReference type="ARBA" id="ARBA00022755"/>
    </source>
</evidence>
<dbReference type="InterPro" id="IPR001555">
    <property type="entry name" value="GART_AS"/>
</dbReference>
<feature type="site" description="Raises pKa of active site His" evidence="6">
    <location>
        <position position="145"/>
    </location>
</feature>
<dbReference type="NCBIfam" id="TIGR00639">
    <property type="entry name" value="PurN"/>
    <property type="match status" value="1"/>
</dbReference>
<reference evidence="8 9" key="1">
    <citation type="journal article" date="2014" name="MBio">
        <title>Differential genome evolution between companion symbionts in an insect-bacterial symbiosis.</title>
        <authorList>
            <person name="Bennett G.M."/>
            <person name="McCutcheon J.P."/>
            <person name="MacDonald B.R."/>
            <person name="Romanovicz D."/>
            <person name="Moran N.A."/>
        </authorList>
    </citation>
    <scope>NUCLEOTIDE SEQUENCE [LARGE SCALE GENOMIC DNA]</scope>
    <source>
        <strain evidence="8 9">BGSS</strain>
    </source>
</reference>
<dbReference type="GO" id="GO:0006189">
    <property type="term" value="P:'de novo' IMP biosynthetic process"/>
    <property type="evidence" value="ECO:0007669"/>
    <property type="project" value="UniProtKB-UniRule"/>
</dbReference>
<accession>A0A088MX91</accession>
<dbReference type="PANTHER" id="PTHR43369:SF2">
    <property type="entry name" value="PHOSPHORIBOSYLGLYCINAMIDE FORMYLTRANSFERASE"/>
    <property type="match status" value="1"/>
</dbReference>
<evidence type="ECO:0000256" key="6">
    <source>
        <dbReference type="HAMAP-Rule" id="MF_01930"/>
    </source>
</evidence>
<comment type="pathway">
    <text evidence="1 6">Purine metabolism; IMP biosynthesis via de novo pathway; N(2)-formyl-N(1)-(5-phospho-D-ribosyl)glycinamide from N(1)-(5-phospho-D-ribosyl)glycinamide (10-formyl THF route): step 1/1.</text>
</comment>
<protein>
    <recommendedName>
        <fullName evidence="6">Phosphoribosylglycinamide formyltransferase</fullName>
        <ecNumber evidence="6">2.1.2.2</ecNumber>
    </recommendedName>
    <alternativeName>
        <fullName evidence="6">5'-phosphoribosylglycinamide transformylase</fullName>
    </alternativeName>
    <alternativeName>
        <fullName evidence="6">GAR transformylase</fullName>
        <shortName evidence="6">GART</shortName>
    </alternativeName>
</protein>
<name>A0A088MX91_9GAMM</name>
<dbReference type="PROSITE" id="PS00373">
    <property type="entry name" value="GART"/>
    <property type="match status" value="1"/>
</dbReference>
<dbReference type="Pfam" id="PF00551">
    <property type="entry name" value="Formyl_trans_N"/>
    <property type="match status" value="1"/>
</dbReference>
<dbReference type="GO" id="GO:0005829">
    <property type="term" value="C:cytosol"/>
    <property type="evidence" value="ECO:0007669"/>
    <property type="project" value="TreeGrafter"/>
</dbReference>
<sequence>MKRLVVLISGEGSNLQALIEACQQRKLPAQISAVVSNKASAYGLVRAAVMNIHVHTLEIENFTESEAFDHALIDIIDQYQPDAVVLAGYMRLLSVAFVTHYADRLLNIHPSLLPRYPGLHTHRQALTNGDIVHGTSVHFVTDKLDSGPVILQARVPILPNDDEITLALRVKNQEHVIYPIVIGWLLSGRLVLRAGAAWLDNVQLPPSGYALNYPIVTYSDF</sequence>
<dbReference type="GO" id="GO:0004644">
    <property type="term" value="F:phosphoribosylglycinamide formyltransferase activity"/>
    <property type="evidence" value="ECO:0007669"/>
    <property type="project" value="UniProtKB-UniRule"/>
</dbReference>
<evidence type="ECO:0000256" key="5">
    <source>
        <dbReference type="ARBA" id="ARBA00047664"/>
    </source>
</evidence>
<dbReference type="PANTHER" id="PTHR43369">
    <property type="entry name" value="PHOSPHORIBOSYLGLYCINAMIDE FORMYLTRANSFERASE"/>
    <property type="match status" value="1"/>
</dbReference>
<feature type="binding site" evidence="6">
    <location>
        <begin position="90"/>
        <end position="93"/>
    </location>
    <ligand>
        <name>(6R)-10-formyltetrahydrofolate</name>
        <dbReference type="ChEBI" id="CHEBI:195366"/>
    </ligand>
</feature>
<feature type="active site" description="Proton donor" evidence="6">
    <location>
        <position position="109"/>
    </location>
</feature>
<dbReference type="KEGG" id="bcib:IM45_177"/>
<dbReference type="EC" id="2.1.2.2" evidence="6"/>